<feature type="domain" description="Cytochrome c" evidence="5">
    <location>
        <begin position="62"/>
        <end position="162"/>
    </location>
</feature>
<reference evidence="6 7" key="1">
    <citation type="submission" date="2019-02" db="EMBL/GenBank/DDBJ databases">
        <title>Deep-cultivation of Planctomycetes and their phenomic and genomic characterization uncovers novel biology.</title>
        <authorList>
            <person name="Wiegand S."/>
            <person name="Jogler M."/>
            <person name="Boedeker C."/>
            <person name="Pinto D."/>
            <person name="Vollmers J."/>
            <person name="Rivas-Marin E."/>
            <person name="Kohn T."/>
            <person name="Peeters S.H."/>
            <person name="Heuer A."/>
            <person name="Rast P."/>
            <person name="Oberbeckmann S."/>
            <person name="Bunk B."/>
            <person name="Jeske O."/>
            <person name="Meyerdierks A."/>
            <person name="Storesund J.E."/>
            <person name="Kallscheuer N."/>
            <person name="Luecker S."/>
            <person name="Lage O.M."/>
            <person name="Pohl T."/>
            <person name="Merkel B.J."/>
            <person name="Hornburger P."/>
            <person name="Mueller R.-W."/>
            <person name="Bruemmer F."/>
            <person name="Labrenz M."/>
            <person name="Spormann A.M."/>
            <person name="Op Den Camp H."/>
            <person name="Overmann J."/>
            <person name="Amann R."/>
            <person name="Jetten M.S.M."/>
            <person name="Mascher T."/>
            <person name="Medema M.H."/>
            <person name="Devos D.P."/>
            <person name="Kaster A.-K."/>
            <person name="Ovreas L."/>
            <person name="Rohde M."/>
            <person name="Galperin M.Y."/>
            <person name="Jogler C."/>
        </authorList>
    </citation>
    <scope>NUCLEOTIDE SEQUENCE [LARGE SCALE GENOMIC DNA]</scope>
    <source>
        <strain evidence="6 7">Pan14r</strain>
    </source>
</reference>
<dbReference type="PANTHER" id="PTHR35889:SF3">
    <property type="entry name" value="F-BOX DOMAIN-CONTAINING PROTEIN"/>
    <property type="match status" value="1"/>
</dbReference>
<dbReference type="PROSITE" id="PS51007">
    <property type="entry name" value="CYTC"/>
    <property type="match status" value="1"/>
</dbReference>
<dbReference type="InterPro" id="IPR022655">
    <property type="entry name" value="DUF1553"/>
</dbReference>
<evidence type="ECO:0000313" key="7">
    <source>
        <dbReference type="Proteomes" id="UP000317238"/>
    </source>
</evidence>
<evidence type="ECO:0000256" key="1">
    <source>
        <dbReference type="ARBA" id="ARBA00022617"/>
    </source>
</evidence>
<keyword evidence="1 4" id="KW-0349">Heme</keyword>
<dbReference type="Pfam" id="PF07635">
    <property type="entry name" value="PSCyt1"/>
    <property type="match status" value="1"/>
</dbReference>
<dbReference type="InterPro" id="IPR011429">
    <property type="entry name" value="Cyt_c_Planctomycete-type"/>
</dbReference>
<proteinExistence type="predicted"/>
<name>A0A5C5YFS6_9PLAN</name>
<gene>
    <name evidence="6" type="ORF">Pan14r_44290</name>
</gene>
<dbReference type="SUPFAM" id="SSF46626">
    <property type="entry name" value="Cytochrome c"/>
    <property type="match status" value="1"/>
</dbReference>
<keyword evidence="3 4" id="KW-0408">Iron</keyword>
<evidence type="ECO:0000259" key="5">
    <source>
        <dbReference type="PROSITE" id="PS51007"/>
    </source>
</evidence>
<protein>
    <submittedName>
        <fullName evidence="6">Planctomycete cytochrome C</fullName>
    </submittedName>
</protein>
<accession>A0A5C5YFS6</accession>
<keyword evidence="2 4" id="KW-0479">Metal-binding</keyword>
<dbReference type="InterPro" id="IPR036909">
    <property type="entry name" value="Cyt_c-like_dom_sf"/>
</dbReference>
<evidence type="ECO:0000256" key="4">
    <source>
        <dbReference type="PROSITE-ProRule" id="PRU00433"/>
    </source>
</evidence>
<dbReference type="Pfam" id="PF07583">
    <property type="entry name" value="PSCyt2"/>
    <property type="match status" value="1"/>
</dbReference>
<organism evidence="6 7">
    <name type="scientific">Crateriforma conspicua</name>
    <dbReference type="NCBI Taxonomy" id="2527996"/>
    <lineage>
        <taxon>Bacteria</taxon>
        <taxon>Pseudomonadati</taxon>
        <taxon>Planctomycetota</taxon>
        <taxon>Planctomycetia</taxon>
        <taxon>Planctomycetales</taxon>
        <taxon>Planctomycetaceae</taxon>
        <taxon>Crateriforma</taxon>
    </lineage>
</organism>
<dbReference type="Proteomes" id="UP000317238">
    <property type="component" value="Unassembled WGS sequence"/>
</dbReference>
<dbReference type="Pfam" id="PF07587">
    <property type="entry name" value="PSD1"/>
    <property type="match status" value="1"/>
</dbReference>
<dbReference type="GO" id="GO:0046872">
    <property type="term" value="F:metal ion binding"/>
    <property type="evidence" value="ECO:0007669"/>
    <property type="project" value="UniProtKB-KW"/>
</dbReference>
<evidence type="ECO:0000256" key="3">
    <source>
        <dbReference type="ARBA" id="ARBA00023004"/>
    </source>
</evidence>
<dbReference type="AlphaFoldDB" id="A0A5C5YFS6"/>
<dbReference type="GO" id="GO:0009055">
    <property type="term" value="F:electron transfer activity"/>
    <property type="evidence" value="ECO:0007669"/>
    <property type="project" value="InterPro"/>
</dbReference>
<comment type="caution">
    <text evidence="6">The sequence shown here is derived from an EMBL/GenBank/DDBJ whole genome shotgun (WGS) entry which is preliminary data.</text>
</comment>
<evidence type="ECO:0000313" key="6">
    <source>
        <dbReference type="EMBL" id="TWT72112.1"/>
    </source>
</evidence>
<dbReference type="PANTHER" id="PTHR35889">
    <property type="entry name" value="CYCLOINULO-OLIGOSACCHARIDE FRUCTANOTRANSFERASE-RELATED"/>
    <property type="match status" value="1"/>
</dbReference>
<dbReference type="OrthoDB" id="127107at2"/>
<keyword evidence="7" id="KW-1185">Reference proteome</keyword>
<sequence length="1008" mass="113474">MRCRLKSPQSEQPPRLWIGHNVSRSGSIARLSAVRCLLWTVITAIGICPAWSSGNADLSDTPTVSKSAQDFTLKVLPMLKSKCFGCHGDDPEQLQGDFDMRARAALLGGGESGEAAIVPGDPDGSPLVWAIRWEGLEMPPKENDRLTETQIQSVVSWIAAGAPWPSQQEQNAIRAAAARQRVTDDGVLVSTSGGTSDTWTYRRYQPDDLWAYQPLMTPIASASSGNQSAPSIAPENVIDMLVDAAIEDAGLTPAKMASPQTLIRRVTFDLTGLPPRPEQVDAFCKDYMTDADAAWEALIDRLLAEPHFGERQTQHWLDVSRYADTGGMSNDYERSNMWRYRDYVVRSFNEDKPYDQFIIEQIAGDELADQSVAARLSADAATVRQVQISGDYTPREAEWIIATGFLRLGPWDSAMIEPEPARQMYLDDVVNSVGQTFLSTTMRCVKCHDHKFDPIPTRDYYRLYATFATTQMAERRVPFLPQENTDRLQTGRRQVQRMLDFAAAEKGKLIAKREAAARRWFDQRGLDYQDADQRRDLPDDQKPPRHVGLDHIEQGQLKVREQDEWIWTRRLERYEPMAQSVFNSGGSSAPKVNARKLRIKRNDEQPQTPECFILGGGDLTAPGDQVTPGVLSVCGLSTTGDAHLQTHEALGDDDPFRLTESIEGRRLGLARWIAHPDNPLTTRSIVNRIWQSHFGRGIAANPNNFGGKGGRPTHPELLDYLAHQLVDGGWKLKRLHRMILLSQTYRRAAVPVDAKAVARSDPDNHWLSYFPPRRLSAPEIRDAMLAATGELNRKVGGLPVMPEINMEVALQPRMIQFSLAPAYQPSATPDQRNRRTIYAYRVRGQADPFLELFNQPNPNESCERRESSAVTPQAFTLMYSDMVTDRSVAMALRLQQKHESPKDQLSAAFRIILGRSPSPEEIDRLVRYIDDMTEYHQQVQPTPVNYPRRITRSLVEEFSGKPFQYQEILPVFDRYTPDVKPTDVDAPTRSLADACLLLFNTNEFLYLQ</sequence>
<dbReference type="InterPro" id="IPR009056">
    <property type="entry name" value="Cyt_c-like_dom"/>
</dbReference>
<dbReference type="EMBL" id="SJPL01000001">
    <property type="protein sequence ID" value="TWT72112.1"/>
    <property type="molecule type" value="Genomic_DNA"/>
</dbReference>
<dbReference type="GO" id="GO:0020037">
    <property type="term" value="F:heme binding"/>
    <property type="evidence" value="ECO:0007669"/>
    <property type="project" value="InterPro"/>
</dbReference>
<dbReference type="RefSeq" id="WP_146440171.1">
    <property type="nucleotide sequence ID" value="NZ_SJPL01000001.1"/>
</dbReference>
<dbReference type="InterPro" id="IPR011444">
    <property type="entry name" value="DUF1549"/>
</dbReference>
<evidence type="ECO:0000256" key="2">
    <source>
        <dbReference type="ARBA" id="ARBA00022723"/>
    </source>
</evidence>